<dbReference type="EMBL" id="JAUSRA010000001">
    <property type="protein sequence ID" value="MDP9793051.1"/>
    <property type="molecule type" value="Genomic_DNA"/>
</dbReference>
<accession>A0ABT9MNZ6</accession>
<proteinExistence type="predicted"/>
<evidence type="ECO:0000313" key="2">
    <source>
        <dbReference type="Proteomes" id="UP001240984"/>
    </source>
</evidence>
<keyword evidence="2" id="KW-1185">Reference proteome</keyword>
<sequence length="85" mass="9215">MWYGTRPRPHGGRRHNTFLDALSPARQIHEAPHPAAVGGLIFRVVGSWTRSARAGPVAGVLVSSVLCTAIHGATDPYLIVRYFVP</sequence>
<protein>
    <submittedName>
        <fullName evidence="1">Uncharacterized protein</fullName>
    </submittedName>
</protein>
<reference evidence="1 2" key="1">
    <citation type="submission" date="2023-07" db="EMBL/GenBank/DDBJ databases">
        <title>Sequencing the genomes of 1000 actinobacteria strains.</title>
        <authorList>
            <person name="Klenk H.-P."/>
        </authorList>
    </citation>
    <scope>NUCLEOTIDE SEQUENCE [LARGE SCALE GENOMIC DNA]</scope>
    <source>
        <strain evidence="1 2">DSM 44710</strain>
    </source>
</reference>
<dbReference type="RefSeq" id="WP_306827947.1">
    <property type="nucleotide sequence ID" value="NZ_JAUSRA010000001.1"/>
</dbReference>
<organism evidence="1 2">
    <name type="scientific">Catenuloplanes nepalensis</name>
    <dbReference type="NCBI Taxonomy" id="587533"/>
    <lineage>
        <taxon>Bacteria</taxon>
        <taxon>Bacillati</taxon>
        <taxon>Actinomycetota</taxon>
        <taxon>Actinomycetes</taxon>
        <taxon>Micromonosporales</taxon>
        <taxon>Micromonosporaceae</taxon>
        <taxon>Catenuloplanes</taxon>
    </lineage>
</organism>
<dbReference type="Proteomes" id="UP001240984">
    <property type="component" value="Unassembled WGS sequence"/>
</dbReference>
<name>A0ABT9MNZ6_9ACTN</name>
<evidence type="ECO:0000313" key="1">
    <source>
        <dbReference type="EMBL" id="MDP9793051.1"/>
    </source>
</evidence>
<gene>
    <name evidence="1" type="ORF">J2S43_001563</name>
</gene>
<comment type="caution">
    <text evidence="1">The sequence shown here is derived from an EMBL/GenBank/DDBJ whole genome shotgun (WGS) entry which is preliminary data.</text>
</comment>